<name>A0ABU1F3G9_9RHOB</name>
<dbReference type="EMBL" id="JAVKPH010000002">
    <property type="protein sequence ID" value="MDR5651415.1"/>
    <property type="molecule type" value="Genomic_DNA"/>
</dbReference>
<keyword evidence="3" id="KW-1185">Reference proteome</keyword>
<protein>
    <submittedName>
        <fullName evidence="2">Uncharacterized protein</fullName>
    </submittedName>
</protein>
<sequence>MNITRAAILVVIAAAVGFGIFQLIGGSGGGSGPAGGAGDPAPQSGMSGMSGMEGMGGMQGMDGMSGMQGAAEPACIRYDLIDGAWTCTATDSGN</sequence>
<feature type="compositionally biased region" description="Gly residues" evidence="1">
    <location>
        <begin position="28"/>
        <end position="38"/>
    </location>
</feature>
<evidence type="ECO:0000313" key="3">
    <source>
        <dbReference type="Proteomes" id="UP001247754"/>
    </source>
</evidence>
<accession>A0ABU1F3G9</accession>
<evidence type="ECO:0000313" key="2">
    <source>
        <dbReference type="EMBL" id="MDR5651415.1"/>
    </source>
</evidence>
<evidence type="ECO:0000256" key="1">
    <source>
        <dbReference type="SAM" id="MobiDB-lite"/>
    </source>
</evidence>
<comment type="caution">
    <text evidence="2">The sequence shown here is derived from an EMBL/GenBank/DDBJ whole genome shotgun (WGS) entry which is preliminary data.</text>
</comment>
<gene>
    <name evidence="2" type="ORF">RGD00_02270</name>
</gene>
<dbReference type="RefSeq" id="WP_310455569.1">
    <property type="nucleotide sequence ID" value="NZ_JAVKPH010000002.1"/>
</dbReference>
<dbReference type="Proteomes" id="UP001247754">
    <property type="component" value="Unassembled WGS sequence"/>
</dbReference>
<reference evidence="2 3" key="1">
    <citation type="submission" date="2023-09" db="EMBL/GenBank/DDBJ databases">
        <title>Xinfangfangia sedmenti sp. nov., isolated the sedment.</title>
        <authorList>
            <person name="Xu L."/>
        </authorList>
    </citation>
    <scope>NUCLEOTIDE SEQUENCE [LARGE SCALE GENOMIC DNA]</scope>
    <source>
        <strain evidence="2 3">LG-4</strain>
    </source>
</reference>
<proteinExistence type="predicted"/>
<organism evidence="2 3">
    <name type="scientific">Ruixingdingia sedimenti</name>
    <dbReference type="NCBI Taxonomy" id="3073604"/>
    <lineage>
        <taxon>Bacteria</taxon>
        <taxon>Pseudomonadati</taxon>
        <taxon>Pseudomonadota</taxon>
        <taxon>Alphaproteobacteria</taxon>
        <taxon>Rhodobacterales</taxon>
        <taxon>Paracoccaceae</taxon>
        <taxon>Ruixingdingia</taxon>
    </lineage>
</organism>
<feature type="compositionally biased region" description="Low complexity" evidence="1">
    <location>
        <begin position="39"/>
        <end position="50"/>
    </location>
</feature>
<feature type="region of interest" description="Disordered" evidence="1">
    <location>
        <begin position="28"/>
        <end position="52"/>
    </location>
</feature>